<feature type="repeat" description="ANK" evidence="3">
    <location>
        <begin position="162"/>
        <end position="195"/>
    </location>
</feature>
<name>A0AAD2FTW5_9STRA</name>
<protein>
    <submittedName>
        <fullName evidence="4">Uncharacterized protein</fullName>
    </submittedName>
</protein>
<evidence type="ECO:0000313" key="4">
    <source>
        <dbReference type="EMBL" id="CAJ1953206.1"/>
    </source>
</evidence>
<organism evidence="4 5">
    <name type="scientific">Cylindrotheca closterium</name>
    <dbReference type="NCBI Taxonomy" id="2856"/>
    <lineage>
        <taxon>Eukaryota</taxon>
        <taxon>Sar</taxon>
        <taxon>Stramenopiles</taxon>
        <taxon>Ochrophyta</taxon>
        <taxon>Bacillariophyta</taxon>
        <taxon>Bacillariophyceae</taxon>
        <taxon>Bacillariophycidae</taxon>
        <taxon>Bacillariales</taxon>
        <taxon>Bacillariaceae</taxon>
        <taxon>Cylindrotheca</taxon>
    </lineage>
</organism>
<dbReference type="PANTHER" id="PTHR24166:SF48">
    <property type="entry name" value="PROTEIN VAPYRIN"/>
    <property type="match status" value="1"/>
</dbReference>
<dbReference type="InterPro" id="IPR002110">
    <property type="entry name" value="Ankyrin_rpt"/>
</dbReference>
<dbReference type="EMBL" id="CAKOGP040001824">
    <property type="protein sequence ID" value="CAJ1953206.1"/>
    <property type="molecule type" value="Genomic_DNA"/>
</dbReference>
<dbReference type="PRINTS" id="PR01415">
    <property type="entry name" value="ANKYRIN"/>
</dbReference>
<evidence type="ECO:0000256" key="1">
    <source>
        <dbReference type="ARBA" id="ARBA00022737"/>
    </source>
</evidence>
<feature type="repeat" description="ANK" evidence="3">
    <location>
        <begin position="129"/>
        <end position="161"/>
    </location>
</feature>
<dbReference type="Pfam" id="PF12796">
    <property type="entry name" value="Ank_2"/>
    <property type="match status" value="1"/>
</dbReference>
<reference evidence="4" key="1">
    <citation type="submission" date="2023-08" db="EMBL/GenBank/DDBJ databases">
        <authorList>
            <person name="Audoor S."/>
            <person name="Bilcke G."/>
        </authorList>
    </citation>
    <scope>NUCLEOTIDE SEQUENCE</scope>
</reference>
<evidence type="ECO:0000256" key="3">
    <source>
        <dbReference type="PROSITE-ProRule" id="PRU00023"/>
    </source>
</evidence>
<dbReference type="PROSITE" id="PS50088">
    <property type="entry name" value="ANK_REPEAT"/>
    <property type="match status" value="2"/>
</dbReference>
<proteinExistence type="predicted"/>
<comment type="caution">
    <text evidence="4">The sequence shown here is derived from an EMBL/GenBank/DDBJ whole genome shotgun (WGS) entry which is preliminary data.</text>
</comment>
<keyword evidence="2 3" id="KW-0040">ANK repeat</keyword>
<dbReference type="AlphaFoldDB" id="A0AAD2FTW5"/>
<keyword evidence="5" id="KW-1185">Reference proteome</keyword>
<dbReference type="SUPFAM" id="SSF48403">
    <property type="entry name" value="Ankyrin repeat"/>
    <property type="match status" value="1"/>
</dbReference>
<dbReference type="Gene3D" id="1.25.40.20">
    <property type="entry name" value="Ankyrin repeat-containing domain"/>
    <property type="match status" value="3"/>
</dbReference>
<evidence type="ECO:0000256" key="2">
    <source>
        <dbReference type="ARBA" id="ARBA00023043"/>
    </source>
</evidence>
<accession>A0AAD2FTW5</accession>
<dbReference type="InterPro" id="IPR036770">
    <property type="entry name" value="Ankyrin_rpt-contain_sf"/>
</dbReference>
<dbReference type="PANTHER" id="PTHR24166">
    <property type="entry name" value="ROLLING PEBBLES, ISOFORM B"/>
    <property type="match status" value="1"/>
</dbReference>
<keyword evidence="1" id="KW-0677">Repeat</keyword>
<sequence length="266" mass="28982">MMEKLRCTLHVYEDSIEIVRLLLGQGGADLEAMDNDVVSPLLINIESHVYDTDRRDLEVVRLMISLGADVEIGHLVSLTPLHLASGRGGTIELMELLLDQGGSNLESRSGGDDTPLQYRLRALEARNEVGSTPLHIACAEGEGNVVRFLLDRGASLEARDNNYNTPLNIACSEGNNVEVVRLLLDRGADVEATNNMGWRSLHIAAVNNCTDIARVLLRRSTVVDATTLAKTTALSLACQMGHVEMVWMLVSQCPWLVDGHGQACVT</sequence>
<dbReference type="Pfam" id="PF13637">
    <property type="entry name" value="Ank_4"/>
    <property type="match status" value="1"/>
</dbReference>
<dbReference type="PROSITE" id="PS50297">
    <property type="entry name" value="ANK_REP_REGION"/>
    <property type="match status" value="2"/>
</dbReference>
<evidence type="ECO:0000313" key="5">
    <source>
        <dbReference type="Proteomes" id="UP001295423"/>
    </source>
</evidence>
<dbReference type="Pfam" id="PF00023">
    <property type="entry name" value="Ank"/>
    <property type="match status" value="1"/>
</dbReference>
<gene>
    <name evidence="4" type="ORF">CYCCA115_LOCUS13918</name>
</gene>
<dbReference type="InterPro" id="IPR050889">
    <property type="entry name" value="Dendritic_Spine_Reg/Scaffold"/>
</dbReference>
<dbReference type="SMART" id="SM00248">
    <property type="entry name" value="ANK"/>
    <property type="match status" value="7"/>
</dbReference>
<dbReference type="Proteomes" id="UP001295423">
    <property type="component" value="Unassembled WGS sequence"/>
</dbReference>